<name>A0A4Y2BBJ5_ARAVE</name>
<accession>A0A4Y2BBJ5</accession>
<dbReference type="EMBL" id="BGPR01000063">
    <property type="protein sequence ID" value="GBL89157.1"/>
    <property type="molecule type" value="Genomic_DNA"/>
</dbReference>
<evidence type="ECO:0000313" key="1">
    <source>
        <dbReference type="EMBL" id="GBL89157.1"/>
    </source>
</evidence>
<sequence length="133" mass="14957">MVFGKVSSHSAPDYEVTSTVDEVTSPCRSVWGPLKNNRCNSSDTEVGVLTVITGYGPAPPEGGTYRHRWGVTLPTPLLCPRGKRIPTYLYGDFSSTYSWCPPEGAVVELRFSEHLFQFWCVFRRICWCRKTSS</sequence>
<comment type="caution">
    <text evidence="1">The sequence shown here is derived from an EMBL/GenBank/DDBJ whole genome shotgun (WGS) entry which is preliminary data.</text>
</comment>
<protein>
    <submittedName>
        <fullName evidence="1">Uncharacterized protein</fullName>
    </submittedName>
</protein>
<reference evidence="1 2" key="1">
    <citation type="journal article" date="2019" name="Sci. Rep.">
        <title>Orb-weaving spider Araneus ventricosus genome elucidates the spidroin gene catalogue.</title>
        <authorList>
            <person name="Kono N."/>
            <person name="Nakamura H."/>
            <person name="Ohtoshi R."/>
            <person name="Moran D.A.P."/>
            <person name="Shinohara A."/>
            <person name="Yoshida Y."/>
            <person name="Fujiwara M."/>
            <person name="Mori M."/>
            <person name="Tomita M."/>
            <person name="Arakawa K."/>
        </authorList>
    </citation>
    <scope>NUCLEOTIDE SEQUENCE [LARGE SCALE GENOMIC DNA]</scope>
</reference>
<proteinExistence type="predicted"/>
<evidence type="ECO:0000313" key="2">
    <source>
        <dbReference type="Proteomes" id="UP000499080"/>
    </source>
</evidence>
<dbReference type="Proteomes" id="UP000499080">
    <property type="component" value="Unassembled WGS sequence"/>
</dbReference>
<organism evidence="1 2">
    <name type="scientific">Araneus ventricosus</name>
    <name type="common">Orbweaver spider</name>
    <name type="synonym">Epeira ventricosa</name>
    <dbReference type="NCBI Taxonomy" id="182803"/>
    <lineage>
        <taxon>Eukaryota</taxon>
        <taxon>Metazoa</taxon>
        <taxon>Ecdysozoa</taxon>
        <taxon>Arthropoda</taxon>
        <taxon>Chelicerata</taxon>
        <taxon>Arachnida</taxon>
        <taxon>Araneae</taxon>
        <taxon>Araneomorphae</taxon>
        <taxon>Entelegynae</taxon>
        <taxon>Araneoidea</taxon>
        <taxon>Araneidae</taxon>
        <taxon>Araneus</taxon>
    </lineage>
</organism>
<gene>
    <name evidence="1" type="ORF">AVEN_255277_1</name>
</gene>
<keyword evidence="2" id="KW-1185">Reference proteome</keyword>
<dbReference type="AlphaFoldDB" id="A0A4Y2BBJ5"/>